<dbReference type="PROSITE" id="PS50188">
    <property type="entry name" value="B302_SPRY"/>
    <property type="match status" value="1"/>
</dbReference>
<dbReference type="PROSITE" id="PS50089">
    <property type="entry name" value="ZF_RING_2"/>
    <property type="match status" value="1"/>
</dbReference>
<dbReference type="InterPro" id="IPR050143">
    <property type="entry name" value="TRIM/RBCC"/>
</dbReference>
<dbReference type="PRINTS" id="PR01407">
    <property type="entry name" value="BUTYPHLNCDUF"/>
</dbReference>
<dbReference type="Gene3D" id="3.30.160.60">
    <property type="entry name" value="Classic Zinc Finger"/>
    <property type="match status" value="1"/>
</dbReference>
<dbReference type="InterPro" id="IPR003879">
    <property type="entry name" value="Butyrophylin_SPRY"/>
</dbReference>
<feature type="domain" description="B30.2/SPRY" evidence="8">
    <location>
        <begin position="265"/>
        <end position="458"/>
    </location>
</feature>
<dbReference type="GO" id="GO:0008270">
    <property type="term" value="F:zinc ion binding"/>
    <property type="evidence" value="ECO:0007669"/>
    <property type="project" value="UniProtKB-KW"/>
</dbReference>
<dbReference type="PROSITE" id="PS00518">
    <property type="entry name" value="ZF_RING_1"/>
    <property type="match status" value="1"/>
</dbReference>
<dbReference type="InterPro" id="IPR000315">
    <property type="entry name" value="Znf_B-box"/>
</dbReference>
<dbReference type="Pfam" id="PF13765">
    <property type="entry name" value="PRY"/>
    <property type="match status" value="1"/>
</dbReference>
<feature type="domain" description="RING-type" evidence="6">
    <location>
        <begin position="11"/>
        <end position="51"/>
    </location>
</feature>
<dbReference type="InterPro" id="IPR043136">
    <property type="entry name" value="B30.2/SPRY_sf"/>
</dbReference>
<feature type="domain" description="B box-type" evidence="7">
    <location>
        <begin position="75"/>
        <end position="116"/>
    </location>
</feature>
<dbReference type="InterPro" id="IPR013320">
    <property type="entry name" value="ConA-like_dom_sf"/>
</dbReference>
<dbReference type="InterPro" id="IPR006574">
    <property type="entry name" value="PRY"/>
</dbReference>
<dbReference type="InterPro" id="IPR017907">
    <property type="entry name" value="Znf_RING_CS"/>
</dbReference>
<dbReference type="SMART" id="SM00589">
    <property type="entry name" value="PRY"/>
    <property type="match status" value="1"/>
</dbReference>
<evidence type="ECO:0000256" key="2">
    <source>
        <dbReference type="ARBA" id="ARBA00022771"/>
    </source>
</evidence>
<gene>
    <name evidence="9" type="ORF">WMY93_011430</name>
</gene>
<dbReference type="EMBL" id="JBBPFD010000008">
    <property type="protein sequence ID" value="KAK7915669.1"/>
    <property type="molecule type" value="Genomic_DNA"/>
</dbReference>
<dbReference type="Pfam" id="PF15227">
    <property type="entry name" value="zf-C3HC4_4"/>
    <property type="match status" value="1"/>
</dbReference>
<dbReference type="SUPFAM" id="SSF57845">
    <property type="entry name" value="B-box zinc-binding domain"/>
    <property type="match status" value="1"/>
</dbReference>
<dbReference type="SUPFAM" id="SSF49899">
    <property type="entry name" value="Concanavalin A-like lectins/glucanases"/>
    <property type="match status" value="1"/>
</dbReference>
<evidence type="ECO:0000259" key="8">
    <source>
        <dbReference type="PROSITE" id="PS50188"/>
    </source>
</evidence>
<dbReference type="Proteomes" id="UP001460270">
    <property type="component" value="Unassembled WGS sequence"/>
</dbReference>
<accession>A0AAW0PBJ7</accession>
<dbReference type="SMART" id="SM00184">
    <property type="entry name" value="RING"/>
    <property type="match status" value="1"/>
</dbReference>
<dbReference type="Gene3D" id="3.30.40.10">
    <property type="entry name" value="Zinc/RING finger domain, C3HC4 (zinc finger)"/>
    <property type="match status" value="1"/>
</dbReference>
<dbReference type="Gene3D" id="2.60.120.920">
    <property type="match status" value="1"/>
</dbReference>
<dbReference type="SUPFAM" id="SSF57850">
    <property type="entry name" value="RING/U-box"/>
    <property type="match status" value="1"/>
</dbReference>
<keyword evidence="5" id="KW-0175">Coiled coil</keyword>
<evidence type="ECO:0000313" key="9">
    <source>
        <dbReference type="EMBL" id="KAK7915669.1"/>
    </source>
</evidence>
<dbReference type="Pfam" id="PF00622">
    <property type="entry name" value="SPRY"/>
    <property type="match status" value="1"/>
</dbReference>
<keyword evidence="10" id="KW-1185">Reference proteome</keyword>
<name>A0AAW0PBJ7_9GOBI</name>
<dbReference type="InterPro" id="IPR001841">
    <property type="entry name" value="Znf_RING"/>
</dbReference>
<evidence type="ECO:0000313" key="10">
    <source>
        <dbReference type="Proteomes" id="UP001460270"/>
    </source>
</evidence>
<evidence type="ECO:0000259" key="6">
    <source>
        <dbReference type="PROSITE" id="PS50089"/>
    </source>
</evidence>
<evidence type="ECO:0000256" key="4">
    <source>
        <dbReference type="PROSITE-ProRule" id="PRU00024"/>
    </source>
</evidence>
<dbReference type="InterPro" id="IPR001870">
    <property type="entry name" value="B30.2/SPRY"/>
</dbReference>
<keyword evidence="1" id="KW-0479">Metal-binding</keyword>
<comment type="caution">
    <text evidence="9">The sequence shown here is derived from an EMBL/GenBank/DDBJ whole genome shotgun (WGS) entry which is preliminary data.</text>
</comment>
<dbReference type="Pfam" id="PF00643">
    <property type="entry name" value="zf-B_box"/>
    <property type="match status" value="1"/>
</dbReference>
<reference evidence="10" key="1">
    <citation type="submission" date="2024-04" db="EMBL/GenBank/DDBJ databases">
        <title>Salinicola lusitanus LLJ914,a marine bacterium isolated from the Okinawa Trough.</title>
        <authorList>
            <person name="Li J."/>
        </authorList>
    </citation>
    <scope>NUCLEOTIDE SEQUENCE [LARGE SCALE GENOMIC DNA]</scope>
</reference>
<dbReference type="AlphaFoldDB" id="A0AAW0PBJ7"/>
<evidence type="ECO:0000256" key="1">
    <source>
        <dbReference type="ARBA" id="ARBA00022723"/>
    </source>
</evidence>
<dbReference type="PROSITE" id="PS50119">
    <property type="entry name" value="ZF_BBOX"/>
    <property type="match status" value="1"/>
</dbReference>
<keyword evidence="3" id="KW-0862">Zinc</keyword>
<organism evidence="9 10">
    <name type="scientific">Mugilogobius chulae</name>
    <name type="common">yellowstripe goby</name>
    <dbReference type="NCBI Taxonomy" id="88201"/>
    <lineage>
        <taxon>Eukaryota</taxon>
        <taxon>Metazoa</taxon>
        <taxon>Chordata</taxon>
        <taxon>Craniata</taxon>
        <taxon>Vertebrata</taxon>
        <taxon>Euteleostomi</taxon>
        <taxon>Actinopterygii</taxon>
        <taxon>Neopterygii</taxon>
        <taxon>Teleostei</taxon>
        <taxon>Neoteleostei</taxon>
        <taxon>Acanthomorphata</taxon>
        <taxon>Gobiaria</taxon>
        <taxon>Gobiiformes</taxon>
        <taxon>Gobioidei</taxon>
        <taxon>Gobiidae</taxon>
        <taxon>Gobionellinae</taxon>
        <taxon>Mugilogobius</taxon>
    </lineage>
</organism>
<dbReference type="InterPro" id="IPR003877">
    <property type="entry name" value="SPRY_dom"/>
</dbReference>
<dbReference type="SMART" id="SM00449">
    <property type="entry name" value="SPRY"/>
    <property type="match status" value="1"/>
</dbReference>
<sequence length="458" mass="52519">MAFQPEKDLTCPVCHDFFKLPVVLTCSHSFCTECLRSWWRQKPAQNCPVCKRTCPTSDPPLNLALKNLCESYLQQQDHVCRLHSEAFKLFCVSDRQLVCVVCRDSAAHRKHAVIPVDEATKVCKDELQKALNPLKDRLELVMRFRKYCEFSTDHIKTQHYRTANLIREEFLKLHNFLSQQQEARLKALKEEEERKTQKMKDRISVVSKEIEALSEIIEATEEQLRSEDVSFLIKYKAAVEKVQNCALQEEPQLSPGALVDQAKHLGNLTYHVWSSMKTLVNYCPVILDPNTAHPEVVLSDDLTSFTCKEEQKLPLNPERVPVGLKAMVRGHAGLDSGSHSWDVDVGDSDEWELGVVTLSAFSVSPDDEYFADDAGWWSVEFSDDKYTAVNIDKKKDMVLKLKSNPRRVRVLLECSKRKLTFSDADTNARIYSFSQLCQQKLFPIFSSDMPLFILPQKI</sequence>
<keyword evidence="2 4" id="KW-0863">Zinc-finger</keyword>
<dbReference type="SMART" id="SM00336">
    <property type="entry name" value="BBOX"/>
    <property type="match status" value="1"/>
</dbReference>
<protein>
    <submittedName>
        <fullName evidence="9">Uncharacterized protein</fullName>
    </submittedName>
</protein>
<feature type="coiled-coil region" evidence="5">
    <location>
        <begin position="178"/>
        <end position="223"/>
    </location>
</feature>
<dbReference type="InterPro" id="IPR013083">
    <property type="entry name" value="Znf_RING/FYVE/PHD"/>
</dbReference>
<evidence type="ECO:0000256" key="5">
    <source>
        <dbReference type="SAM" id="Coils"/>
    </source>
</evidence>
<dbReference type="PANTHER" id="PTHR24103">
    <property type="entry name" value="E3 UBIQUITIN-PROTEIN LIGASE TRIM"/>
    <property type="match status" value="1"/>
</dbReference>
<evidence type="ECO:0000259" key="7">
    <source>
        <dbReference type="PROSITE" id="PS50119"/>
    </source>
</evidence>
<evidence type="ECO:0000256" key="3">
    <source>
        <dbReference type="ARBA" id="ARBA00022833"/>
    </source>
</evidence>
<proteinExistence type="predicted"/>